<dbReference type="InterPro" id="IPR011990">
    <property type="entry name" value="TPR-like_helical_dom_sf"/>
</dbReference>
<dbReference type="InterPro" id="IPR046848">
    <property type="entry name" value="E_motif"/>
</dbReference>
<dbReference type="GO" id="GO:0099402">
    <property type="term" value="P:plant organ development"/>
    <property type="evidence" value="ECO:0007669"/>
    <property type="project" value="UniProtKB-ARBA"/>
</dbReference>
<dbReference type="FunFam" id="1.25.40.10:FF:000158">
    <property type="entry name" value="pentatricopeptide repeat-containing protein At2g33680"/>
    <property type="match status" value="1"/>
</dbReference>
<sequence>MEGVGMRVDDGFLISILTACAESGMAVLGKRIHASVERRRFRCSTKVLNAFIDMYAKCGCVDVALGVFSRIEKKDLVPWNSIIQGLDMHECGEKALELFTRMVHESFEPDKYTFIGLLCACTHAGLVNEGILLLLNGESAWDCSSRGHLEEAFQLVRNMPMEPNEIVLGTLLGACRMHNDVDLANAVCEHLFELAPLDPGNFNLLSNIYAQAGDWVNVASVKWQMKNTGSQKPSGARATSFLFTEYKHVGIFMVAFAILIFLFLGSM</sequence>
<dbReference type="PANTHER" id="PTHR47926:SF413">
    <property type="entry name" value="REPEAT (TPR)-LIKE SUPERFAMILY PROTEIN, PUTATIVE-RELATED"/>
    <property type="match status" value="1"/>
</dbReference>
<keyword evidence="5" id="KW-1185">Reference proteome</keyword>
<keyword evidence="3" id="KW-1133">Transmembrane helix</keyword>
<evidence type="ECO:0000313" key="5">
    <source>
        <dbReference type="Proteomes" id="UP000289738"/>
    </source>
</evidence>
<dbReference type="Pfam" id="PF20431">
    <property type="entry name" value="E_motif"/>
    <property type="match status" value="1"/>
</dbReference>
<dbReference type="Gene3D" id="1.25.40.10">
    <property type="entry name" value="Tetratricopeptide repeat domain"/>
    <property type="match status" value="2"/>
</dbReference>
<proteinExistence type="predicted"/>
<evidence type="ECO:0000313" key="4">
    <source>
        <dbReference type="EMBL" id="RYQ97349.1"/>
    </source>
</evidence>
<dbReference type="NCBIfam" id="TIGR00756">
    <property type="entry name" value="PPR"/>
    <property type="match status" value="1"/>
</dbReference>
<dbReference type="GO" id="GO:0009451">
    <property type="term" value="P:RNA modification"/>
    <property type="evidence" value="ECO:0007669"/>
    <property type="project" value="InterPro"/>
</dbReference>
<keyword evidence="3" id="KW-0472">Membrane</keyword>
<protein>
    <recommendedName>
        <fullName evidence="6">Pentatricopeptide repeat-containing protein</fullName>
    </recommendedName>
</protein>
<accession>A0A444Y5Z7</accession>
<organism evidence="4 5">
    <name type="scientific">Arachis hypogaea</name>
    <name type="common">Peanut</name>
    <dbReference type="NCBI Taxonomy" id="3818"/>
    <lineage>
        <taxon>Eukaryota</taxon>
        <taxon>Viridiplantae</taxon>
        <taxon>Streptophyta</taxon>
        <taxon>Embryophyta</taxon>
        <taxon>Tracheophyta</taxon>
        <taxon>Spermatophyta</taxon>
        <taxon>Magnoliopsida</taxon>
        <taxon>eudicotyledons</taxon>
        <taxon>Gunneridae</taxon>
        <taxon>Pentapetalae</taxon>
        <taxon>rosids</taxon>
        <taxon>fabids</taxon>
        <taxon>Fabales</taxon>
        <taxon>Fabaceae</taxon>
        <taxon>Papilionoideae</taxon>
        <taxon>50 kb inversion clade</taxon>
        <taxon>dalbergioids sensu lato</taxon>
        <taxon>Dalbergieae</taxon>
        <taxon>Pterocarpus clade</taxon>
        <taxon>Arachis</taxon>
    </lineage>
</organism>
<dbReference type="InterPro" id="IPR046960">
    <property type="entry name" value="PPR_At4g14850-like_plant"/>
</dbReference>
<evidence type="ECO:0000256" key="3">
    <source>
        <dbReference type="SAM" id="Phobius"/>
    </source>
</evidence>
<feature type="transmembrane region" description="Helical" evidence="3">
    <location>
        <begin position="249"/>
        <end position="266"/>
    </location>
</feature>
<dbReference type="PROSITE" id="PS51375">
    <property type="entry name" value="PPR"/>
    <property type="match status" value="1"/>
</dbReference>
<reference evidence="4 5" key="1">
    <citation type="submission" date="2019-01" db="EMBL/GenBank/DDBJ databases">
        <title>Sequencing of cultivated peanut Arachis hypogaea provides insights into genome evolution and oil improvement.</title>
        <authorList>
            <person name="Chen X."/>
        </authorList>
    </citation>
    <scope>NUCLEOTIDE SEQUENCE [LARGE SCALE GENOMIC DNA]</scope>
    <source>
        <strain evidence="5">cv. Fuhuasheng</strain>
        <tissue evidence="4">Leaves</tissue>
    </source>
</reference>
<feature type="repeat" description="PPR" evidence="2">
    <location>
        <begin position="44"/>
        <end position="78"/>
    </location>
</feature>
<name>A0A444Y5Z7_ARAHY</name>
<dbReference type="InterPro" id="IPR002885">
    <property type="entry name" value="PPR_rpt"/>
</dbReference>
<dbReference type="AlphaFoldDB" id="A0A444Y5Z7"/>
<dbReference type="GO" id="GO:0003723">
    <property type="term" value="F:RNA binding"/>
    <property type="evidence" value="ECO:0007669"/>
    <property type="project" value="InterPro"/>
</dbReference>
<evidence type="ECO:0000256" key="2">
    <source>
        <dbReference type="PROSITE-ProRule" id="PRU00708"/>
    </source>
</evidence>
<keyword evidence="3" id="KW-0812">Transmembrane</keyword>
<keyword evidence="1" id="KW-0677">Repeat</keyword>
<dbReference type="EMBL" id="SDMP01000018">
    <property type="protein sequence ID" value="RYQ97349.1"/>
    <property type="molecule type" value="Genomic_DNA"/>
</dbReference>
<dbReference type="PANTHER" id="PTHR47926">
    <property type="entry name" value="PENTATRICOPEPTIDE REPEAT-CONTAINING PROTEIN"/>
    <property type="match status" value="1"/>
</dbReference>
<gene>
    <name evidence="4" type="ORF">Ahy_B08g093394</name>
</gene>
<evidence type="ECO:0000256" key="1">
    <source>
        <dbReference type="ARBA" id="ARBA00022737"/>
    </source>
</evidence>
<comment type="caution">
    <text evidence="4">The sequence shown here is derived from an EMBL/GenBank/DDBJ whole genome shotgun (WGS) entry which is preliminary data.</text>
</comment>
<dbReference type="Pfam" id="PF13041">
    <property type="entry name" value="PPR_2"/>
    <property type="match status" value="1"/>
</dbReference>
<evidence type="ECO:0008006" key="6">
    <source>
        <dbReference type="Google" id="ProtNLM"/>
    </source>
</evidence>
<dbReference type="Proteomes" id="UP000289738">
    <property type="component" value="Chromosome B08"/>
</dbReference>